<dbReference type="KEGG" id="tps:THAPSDRAFT_24624"/>
<keyword evidence="2" id="KW-0067">ATP-binding</keyword>
<dbReference type="HOGENOM" id="CLU_404123_0_0_1"/>
<dbReference type="Gene3D" id="2.60.34.10">
    <property type="entry name" value="Substrate Binding Domain Of DNAk, Chain A, domain 1"/>
    <property type="match status" value="1"/>
</dbReference>
<protein>
    <submittedName>
        <fullName evidence="4">Uncharacterized protein</fullName>
    </submittedName>
</protein>
<dbReference type="InterPro" id="IPR013126">
    <property type="entry name" value="Hsp_70_fam"/>
</dbReference>
<dbReference type="PROSITE" id="PS01036">
    <property type="entry name" value="HSP70_3"/>
    <property type="match status" value="1"/>
</dbReference>
<dbReference type="GO" id="GO:0005524">
    <property type="term" value="F:ATP binding"/>
    <property type="evidence" value="ECO:0007669"/>
    <property type="project" value="UniProtKB-KW"/>
</dbReference>
<dbReference type="SUPFAM" id="SSF100920">
    <property type="entry name" value="Heat shock protein 70kD (HSP70), peptide-binding domain"/>
    <property type="match status" value="1"/>
</dbReference>
<dbReference type="OMA" id="ITIAEMH"/>
<dbReference type="PaxDb" id="35128-Thaps24624"/>
<dbReference type="eggNOG" id="KOG0101">
    <property type="taxonomic scope" value="Eukaryota"/>
</dbReference>
<dbReference type="STRING" id="35128.B8CB67"/>
<keyword evidence="3" id="KW-0812">Transmembrane</keyword>
<name>B8CB67_THAPS</name>
<dbReference type="PROSITE" id="PS00297">
    <property type="entry name" value="HSP70_1"/>
    <property type="match status" value="1"/>
</dbReference>
<evidence type="ECO:0000313" key="5">
    <source>
        <dbReference type="Proteomes" id="UP000001449"/>
    </source>
</evidence>
<reference evidence="4 5" key="1">
    <citation type="journal article" date="2004" name="Science">
        <title>The genome of the diatom Thalassiosira pseudonana: ecology, evolution, and metabolism.</title>
        <authorList>
            <person name="Armbrust E.V."/>
            <person name="Berges J.A."/>
            <person name="Bowler C."/>
            <person name="Green B.R."/>
            <person name="Martinez D."/>
            <person name="Putnam N.H."/>
            <person name="Zhou S."/>
            <person name="Allen A.E."/>
            <person name="Apt K.E."/>
            <person name="Bechner M."/>
            <person name="Brzezinski M.A."/>
            <person name="Chaal B.K."/>
            <person name="Chiovitti A."/>
            <person name="Davis A.K."/>
            <person name="Demarest M.S."/>
            <person name="Detter J.C."/>
            <person name="Glavina T."/>
            <person name="Goodstein D."/>
            <person name="Hadi M.Z."/>
            <person name="Hellsten U."/>
            <person name="Hildebrand M."/>
            <person name="Jenkins B.D."/>
            <person name="Jurka J."/>
            <person name="Kapitonov V.V."/>
            <person name="Kroger N."/>
            <person name="Lau W.W."/>
            <person name="Lane T.W."/>
            <person name="Larimer F.W."/>
            <person name="Lippmeier J.C."/>
            <person name="Lucas S."/>
            <person name="Medina M."/>
            <person name="Montsant A."/>
            <person name="Obornik M."/>
            <person name="Parker M.S."/>
            <person name="Palenik B."/>
            <person name="Pazour G.J."/>
            <person name="Richardson P.M."/>
            <person name="Rynearson T.A."/>
            <person name="Saito M.A."/>
            <person name="Schwartz D.C."/>
            <person name="Thamatrakoln K."/>
            <person name="Valentin K."/>
            <person name="Vardi A."/>
            <person name="Wilkerson F.P."/>
            <person name="Rokhsar D.S."/>
        </authorList>
    </citation>
    <scope>NUCLEOTIDE SEQUENCE [LARGE SCALE GENOMIC DNA]</scope>
    <source>
        <strain evidence="4 5">CCMP1335</strain>
    </source>
</reference>
<proteinExistence type="predicted"/>
<sequence length="804" mass="86702">MTDGISANNQQKSHGAWIGIDLGTSNCTAAIWDCNSSSCKVLRLGHRSLARPSNSSGSEKGGKIVPSAVLFYEGGVAAGVDSGSGVRDVVDGTSVNTVKFGSGGTATILGMSTLVGYEAVQCTSDSVKSVTINNEVDQQSTALVTSVKRVVGMTSRQAAGLQRADPDFWNSLPFQSIVLNDEKTDAVVEQQKSTHKSDLVEAYDVLGDTNNQTAPLSKEQSEAKEGVSIRIRPLRYNPLAAGTQHSPTSPTSTTERLVSPLQVTTILLHSIRIAADEYLSKNSSKVRAPQSLQTKDEGESDHLDITIQNCVIGVPAHYSHAQRSAIQRAAKTAGFGGYVGVLTESSAAAMSYGLFVSPNAAARDGMEGKTILVFDMGGGTTDVTIATMDAPPEESSFNDQVRFQVVATAGDRCLGGDNVDEWLARFLWKKSNSSSSANTEEWKASEHQDFIRLCRRAKEQLCGNDDVVDEDDFENEGTQGMDEAQFTYQGHIIDITRQEFDSAIQPLVYRAEKVVDDALTQLGNSHDTTDIHEVVLVGGSSHIPTVRSMLRRKFPPPTPPDLCTSISAQTAVAQGLAIQAALVSGVVPLWELRNAMMLDALPHSIGVWVGVSNAGGNGEANGAPYSKGDIIHMQNDSADGHYVQILQKDNPLPAKGSATFTLANTTQPGVTIVAVEHIAEDTFQCMGVFNFLLHRLLDESLSTGVRQVEVGMFLETSGKFVVSIFDEKDPEHREKRRRYRQQKAIDEGRDADDVQKYYDEEESNGVFSGTEIGLLILCAVMFALYVGARIAFNDIEFKADSDEL</sequence>
<keyword evidence="5" id="KW-1185">Reference proteome</keyword>
<accession>B8CB67</accession>
<dbReference type="AlphaFoldDB" id="B8CB67"/>
<dbReference type="SUPFAM" id="SSF53067">
    <property type="entry name" value="Actin-like ATPase domain"/>
    <property type="match status" value="2"/>
</dbReference>
<dbReference type="InterPro" id="IPR029047">
    <property type="entry name" value="HSP70_peptide-bd_sf"/>
</dbReference>
<evidence type="ECO:0000256" key="3">
    <source>
        <dbReference type="SAM" id="Phobius"/>
    </source>
</evidence>
<dbReference type="GO" id="GO:0005737">
    <property type="term" value="C:cytoplasm"/>
    <property type="evidence" value="ECO:0000318"/>
    <property type="project" value="GO_Central"/>
</dbReference>
<dbReference type="Gene3D" id="3.30.420.40">
    <property type="match status" value="2"/>
</dbReference>
<gene>
    <name evidence="4" type="ORF">THAPSDRAFT_24624</name>
</gene>
<keyword evidence="3" id="KW-0472">Membrane</keyword>
<reference evidence="4 5" key="2">
    <citation type="journal article" date="2008" name="Nature">
        <title>The Phaeodactylum genome reveals the evolutionary history of diatom genomes.</title>
        <authorList>
            <person name="Bowler C."/>
            <person name="Allen A.E."/>
            <person name="Badger J.H."/>
            <person name="Grimwood J."/>
            <person name="Jabbari K."/>
            <person name="Kuo A."/>
            <person name="Maheswari U."/>
            <person name="Martens C."/>
            <person name="Maumus F."/>
            <person name="Otillar R.P."/>
            <person name="Rayko E."/>
            <person name="Salamov A."/>
            <person name="Vandepoele K."/>
            <person name="Beszteri B."/>
            <person name="Gruber A."/>
            <person name="Heijde M."/>
            <person name="Katinka M."/>
            <person name="Mock T."/>
            <person name="Valentin K."/>
            <person name="Verret F."/>
            <person name="Berges J.A."/>
            <person name="Brownlee C."/>
            <person name="Cadoret J.P."/>
            <person name="Chiovitti A."/>
            <person name="Choi C.J."/>
            <person name="Coesel S."/>
            <person name="De Martino A."/>
            <person name="Detter J.C."/>
            <person name="Durkin C."/>
            <person name="Falciatore A."/>
            <person name="Fournet J."/>
            <person name="Haruta M."/>
            <person name="Huysman M.J."/>
            <person name="Jenkins B.D."/>
            <person name="Jiroutova K."/>
            <person name="Jorgensen R.E."/>
            <person name="Joubert Y."/>
            <person name="Kaplan A."/>
            <person name="Kroger N."/>
            <person name="Kroth P.G."/>
            <person name="La Roche J."/>
            <person name="Lindquist E."/>
            <person name="Lommer M."/>
            <person name="Martin-Jezequel V."/>
            <person name="Lopez P.J."/>
            <person name="Lucas S."/>
            <person name="Mangogna M."/>
            <person name="McGinnis K."/>
            <person name="Medlin L.K."/>
            <person name="Montsant A."/>
            <person name="Oudot-Le Secq M.P."/>
            <person name="Napoli C."/>
            <person name="Obornik M."/>
            <person name="Parker M.S."/>
            <person name="Petit J.L."/>
            <person name="Porcel B.M."/>
            <person name="Poulsen N."/>
            <person name="Robison M."/>
            <person name="Rychlewski L."/>
            <person name="Rynearson T.A."/>
            <person name="Schmutz J."/>
            <person name="Shapiro H."/>
            <person name="Siaut M."/>
            <person name="Stanley M."/>
            <person name="Sussman M.R."/>
            <person name="Taylor A.R."/>
            <person name="Vardi A."/>
            <person name="von Dassow P."/>
            <person name="Vyverman W."/>
            <person name="Willis A."/>
            <person name="Wyrwicz L.S."/>
            <person name="Rokhsar D.S."/>
            <person name="Weissenbach J."/>
            <person name="Armbrust E.V."/>
            <person name="Green B.R."/>
            <person name="Van de Peer Y."/>
            <person name="Grigoriev I.V."/>
        </authorList>
    </citation>
    <scope>NUCLEOTIDE SEQUENCE [LARGE SCALE GENOMIC DNA]</scope>
    <source>
        <strain evidence="4 5">CCMP1335</strain>
    </source>
</reference>
<feature type="transmembrane region" description="Helical" evidence="3">
    <location>
        <begin position="772"/>
        <end position="792"/>
    </location>
</feature>
<dbReference type="InParanoid" id="B8CB67"/>
<dbReference type="InterPro" id="IPR018181">
    <property type="entry name" value="Heat_shock_70_CS"/>
</dbReference>
<keyword evidence="1" id="KW-0547">Nucleotide-binding</keyword>
<dbReference type="Pfam" id="PF00012">
    <property type="entry name" value="HSP70"/>
    <property type="match status" value="1"/>
</dbReference>
<dbReference type="Proteomes" id="UP000001449">
    <property type="component" value="Chromosome 13"/>
</dbReference>
<dbReference type="GO" id="GO:0016887">
    <property type="term" value="F:ATP hydrolysis activity"/>
    <property type="evidence" value="ECO:0000318"/>
    <property type="project" value="GO_Central"/>
</dbReference>
<dbReference type="GeneID" id="7453003"/>
<evidence type="ECO:0000313" key="4">
    <source>
        <dbReference type="EMBL" id="EED89075.1"/>
    </source>
</evidence>
<organism evidence="4 5">
    <name type="scientific">Thalassiosira pseudonana</name>
    <name type="common">Marine diatom</name>
    <name type="synonym">Cyclotella nana</name>
    <dbReference type="NCBI Taxonomy" id="35128"/>
    <lineage>
        <taxon>Eukaryota</taxon>
        <taxon>Sar</taxon>
        <taxon>Stramenopiles</taxon>
        <taxon>Ochrophyta</taxon>
        <taxon>Bacillariophyta</taxon>
        <taxon>Coscinodiscophyceae</taxon>
        <taxon>Thalassiosirophycidae</taxon>
        <taxon>Thalassiosirales</taxon>
        <taxon>Thalassiosiraceae</taxon>
        <taxon>Thalassiosira</taxon>
    </lineage>
</organism>
<evidence type="ECO:0000256" key="1">
    <source>
        <dbReference type="ARBA" id="ARBA00022741"/>
    </source>
</evidence>
<dbReference type="GO" id="GO:0031072">
    <property type="term" value="F:heat shock protein binding"/>
    <property type="evidence" value="ECO:0000318"/>
    <property type="project" value="GO_Central"/>
</dbReference>
<evidence type="ECO:0000256" key="2">
    <source>
        <dbReference type="ARBA" id="ARBA00022840"/>
    </source>
</evidence>
<dbReference type="Gene3D" id="3.90.640.10">
    <property type="entry name" value="Actin, Chain A, domain 4"/>
    <property type="match status" value="1"/>
</dbReference>
<keyword evidence="3" id="KW-1133">Transmembrane helix</keyword>
<dbReference type="GO" id="GO:0044183">
    <property type="term" value="F:protein folding chaperone"/>
    <property type="evidence" value="ECO:0000318"/>
    <property type="project" value="GO_Central"/>
</dbReference>
<dbReference type="GO" id="GO:0140662">
    <property type="term" value="F:ATP-dependent protein folding chaperone"/>
    <property type="evidence" value="ECO:0007669"/>
    <property type="project" value="InterPro"/>
</dbReference>
<dbReference type="InterPro" id="IPR043129">
    <property type="entry name" value="ATPase_NBD"/>
</dbReference>
<dbReference type="GO" id="GO:0042026">
    <property type="term" value="P:protein refolding"/>
    <property type="evidence" value="ECO:0000318"/>
    <property type="project" value="GO_Central"/>
</dbReference>
<dbReference type="EMBL" id="CM000648">
    <property type="protein sequence ID" value="EED89075.1"/>
    <property type="molecule type" value="Genomic_DNA"/>
</dbReference>
<dbReference type="PANTHER" id="PTHR19375">
    <property type="entry name" value="HEAT SHOCK PROTEIN 70KDA"/>
    <property type="match status" value="1"/>
</dbReference>
<dbReference type="RefSeq" id="XP_002293339.1">
    <property type="nucleotide sequence ID" value="XM_002293303.1"/>
</dbReference>